<evidence type="ECO:0000256" key="1">
    <source>
        <dbReference type="SAM" id="MobiDB-lite"/>
    </source>
</evidence>
<comment type="caution">
    <text evidence="3">The sequence shown here is derived from an EMBL/GenBank/DDBJ whole genome shotgun (WGS) entry which is preliminary data.</text>
</comment>
<dbReference type="InterPro" id="IPR017853">
    <property type="entry name" value="GH"/>
</dbReference>
<dbReference type="Pfam" id="PF13200">
    <property type="entry name" value="DUF4015"/>
    <property type="match status" value="1"/>
</dbReference>
<name>A0ABT4Q5D0_9BACL</name>
<dbReference type="Gene3D" id="3.20.20.80">
    <property type="entry name" value="Glycosidases"/>
    <property type="match status" value="1"/>
</dbReference>
<dbReference type="SUPFAM" id="SSF51445">
    <property type="entry name" value="(Trans)glycosidases"/>
    <property type="match status" value="1"/>
</dbReference>
<dbReference type="InterPro" id="IPR025275">
    <property type="entry name" value="DUF4015"/>
</dbReference>
<protein>
    <submittedName>
        <fullName evidence="3">Glycoside hydrolase</fullName>
    </submittedName>
</protein>
<dbReference type="EMBL" id="JAQAGZ010000003">
    <property type="protein sequence ID" value="MCZ8512072.1"/>
    <property type="molecule type" value="Genomic_DNA"/>
</dbReference>
<evidence type="ECO:0000313" key="3">
    <source>
        <dbReference type="EMBL" id="MCZ8512072.1"/>
    </source>
</evidence>
<evidence type="ECO:0000259" key="2">
    <source>
        <dbReference type="Pfam" id="PF13200"/>
    </source>
</evidence>
<gene>
    <name evidence="3" type="ORF">O9H85_06455</name>
</gene>
<dbReference type="RefSeq" id="WP_269880459.1">
    <property type="nucleotide sequence ID" value="NZ_JAQAGZ010000003.1"/>
</dbReference>
<dbReference type="GO" id="GO:0016787">
    <property type="term" value="F:hydrolase activity"/>
    <property type="evidence" value="ECO:0007669"/>
    <property type="project" value="UniProtKB-KW"/>
</dbReference>
<organism evidence="3 4">
    <name type="scientific">Paenibacillus gyeongsangnamensis</name>
    <dbReference type="NCBI Taxonomy" id="3388067"/>
    <lineage>
        <taxon>Bacteria</taxon>
        <taxon>Bacillati</taxon>
        <taxon>Bacillota</taxon>
        <taxon>Bacilli</taxon>
        <taxon>Bacillales</taxon>
        <taxon>Paenibacillaceae</taxon>
        <taxon>Paenibacillus</taxon>
    </lineage>
</organism>
<accession>A0ABT4Q5D0</accession>
<sequence>MEYLLAAFLMAWGGAGADHPDMTFEQLVQASLDSKNAVVQQAPSTNPEDRLKPASKIDPQKDAPKVKGVYVTAHSAGGSRLNSLLKLMDETELNSMVIDIKDDWGYITYDTGNPELTAMDTTQKIIPDIGKLMTTLQEHKIYPIARIVVFKDTVLAKKHPELSYKNPDGTLWGNSKNPPDSFVNPYKKEVWDYNVAVAKEAAKAGFKEIQFDYVRFPEGFETRADKLIYDKDDRTRIDAVAEFVKYAHEQLSPLGVRVSVDIFGYAASVPAAEGIGQDFQKISQNVDVISPMIYPSHYSTGWFGAKVPDAEPYVTIDGASKDTHKKLDPLGQLKPVVRPWIQDFTASWVPGHIKYSKQEIEEQIRALKDNGVDEFLLWNAVNTYTPNVNY</sequence>
<keyword evidence="4" id="KW-1185">Reference proteome</keyword>
<reference evidence="3 4" key="1">
    <citation type="submission" date="2022-12" db="EMBL/GenBank/DDBJ databases">
        <title>Draft genome sequence of Paenibacillus sp. dW9.</title>
        <authorList>
            <person name="Choi E.-W."/>
            <person name="Kim D.-U."/>
        </authorList>
    </citation>
    <scope>NUCLEOTIDE SEQUENCE [LARGE SCALE GENOMIC DNA]</scope>
    <source>
        <strain evidence="4">dW9</strain>
    </source>
</reference>
<feature type="domain" description="DUF4015" evidence="2">
    <location>
        <begin position="68"/>
        <end position="384"/>
    </location>
</feature>
<feature type="region of interest" description="Disordered" evidence="1">
    <location>
        <begin position="38"/>
        <end position="60"/>
    </location>
</feature>
<keyword evidence="3" id="KW-0378">Hydrolase</keyword>
<dbReference type="Proteomes" id="UP001527882">
    <property type="component" value="Unassembled WGS sequence"/>
</dbReference>
<evidence type="ECO:0000313" key="4">
    <source>
        <dbReference type="Proteomes" id="UP001527882"/>
    </source>
</evidence>
<proteinExistence type="predicted"/>